<dbReference type="EMBL" id="QGKU01000003">
    <property type="protein sequence ID" value="PWR04551.1"/>
    <property type="molecule type" value="Genomic_DNA"/>
</dbReference>
<dbReference type="Pfam" id="PF01370">
    <property type="entry name" value="Epimerase"/>
    <property type="match status" value="1"/>
</dbReference>
<evidence type="ECO:0000313" key="4">
    <source>
        <dbReference type="EMBL" id="PWR04551.1"/>
    </source>
</evidence>
<evidence type="ECO:0000256" key="2">
    <source>
        <dbReference type="ARBA" id="ARBA00007637"/>
    </source>
</evidence>
<sequence>MHRHTGWRLLLFRRQPPKPARRASCSGRPRRARCPSDRGPDITMTILVTGAAGFLGRQLVPVLRREARVIAGVRTGTAPDADTLPLGDLAEMPELGSALSDVDCVVHCAARAHVLNDTETDPLPVFMRTNCEATLHLARQAAAAGVRRFVFISSIGVHGNSTGDAPFRETDAPRPHAPYAVSKLAAEQGLADVARQTGMELVVIRPPLVIGPDPVGNLGTLARLIARGFPLPFALATRNRRSLVSGETLCDLIRVCTRHPAAPGRPLLVADEPPMSTRDILERLATVTGHRLCLVPVPVPVLRAGLSLAGKREIGHQLFGDLEVDIAATKSRLEWAPRRNGAPARED</sequence>
<evidence type="ECO:0000313" key="5">
    <source>
        <dbReference type="Proteomes" id="UP000245680"/>
    </source>
</evidence>
<dbReference type="PANTHER" id="PTHR43000">
    <property type="entry name" value="DTDP-D-GLUCOSE 4,6-DEHYDRATASE-RELATED"/>
    <property type="match status" value="1"/>
</dbReference>
<dbReference type="InterPro" id="IPR001509">
    <property type="entry name" value="Epimerase_deHydtase"/>
</dbReference>
<comment type="caution">
    <text evidence="4">The sequence shown here is derived from an EMBL/GenBank/DDBJ whole genome shotgun (WGS) entry which is preliminary data.</text>
</comment>
<dbReference type="OrthoDB" id="9814124at2"/>
<comment type="similarity">
    <text evidence="2">Belongs to the NAD(P)-dependent epimerase/dehydratase family.</text>
</comment>
<proteinExistence type="inferred from homology"/>
<dbReference type="SUPFAM" id="SSF51735">
    <property type="entry name" value="NAD(P)-binding Rossmann-fold domains"/>
    <property type="match status" value="1"/>
</dbReference>
<reference evidence="4 5" key="1">
    <citation type="submission" date="2018-05" db="EMBL/GenBank/DDBJ databases">
        <title>Rhodobacteraceae gen. nov., sp. nov. isolated from sea water.</title>
        <authorList>
            <person name="Ren Y."/>
        </authorList>
    </citation>
    <scope>NUCLEOTIDE SEQUENCE [LARGE SCALE GENOMIC DNA]</scope>
    <source>
        <strain evidence="4 5">TG-679</strain>
    </source>
</reference>
<dbReference type="Gene3D" id="3.40.50.720">
    <property type="entry name" value="NAD(P)-binding Rossmann-like Domain"/>
    <property type="match status" value="1"/>
</dbReference>
<evidence type="ECO:0000256" key="1">
    <source>
        <dbReference type="ARBA" id="ARBA00005125"/>
    </source>
</evidence>
<dbReference type="Proteomes" id="UP000245680">
    <property type="component" value="Unassembled WGS sequence"/>
</dbReference>
<organism evidence="4 5">
    <name type="scientific">Meridianimarinicoccus roseus</name>
    <dbReference type="NCBI Taxonomy" id="2072018"/>
    <lineage>
        <taxon>Bacteria</taxon>
        <taxon>Pseudomonadati</taxon>
        <taxon>Pseudomonadota</taxon>
        <taxon>Alphaproteobacteria</taxon>
        <taxon>Rhodobacterales</taxon>
        <taxon>Paracoccaceae</taxon>
        <taxon>Meridianimarinicoccus</taxon>
    </lineage>
</organism>
<gene>
    <name evidence="4" type="ORF">DKT77_00865</name>
</gene>
<protein>
    <submittedName>
        <fullName evidence="4">Nucleoside-diphosphate sugar epimerase</fullName>
    </submittedName>
</protein>
<accession>A0A2V2LKA9</accession>
<comment type="pathway">
    <text evidence="1">Bacterial outer membrane biogenesis; LPS O-antigen biosynthesis.</text>
</comment>
<feature type="domain" description="NAD-dependent epimerase/dehydratase" evidence="3">
    <location>
        <begin position="46"/>
        <end position="247"/>
    </location>
</feature>
<evidence type="ECO:0000259" key="3">
    <source>
        <dbReference type="Pfam" id="PF01370"/>
    </source>
</evidence>
<dbReference type="InterPro" id="IPR036291">
    <property type="entry name" value="NAD(P)-bd_dom_sf"/>
</dbReference>
<keyword evidence="5" id="KW-1185">Reference proteome</keyword>
<name>A0A2V2LKA9_9RHOB</name>
<dbReference type="AlphaFoldDB" id="A0A2V2LKA9"/>